<dbReference type="PANTHER" id="PTHR43784">
    <property type="entry name" value="GDSL-LIKE LIPASE/ACYLHYDROLASE, PUTATIVE (AFU_ORTHOLOGUE AFUA_2G00820)-RELATED"/>
    <property type="match status" value="1"/>
</dbReference>
<evidence type="ECO:0000259" key="2">
    <source>
        <dbReference type="Pfam" id="PF13472"/>
    </source>
</evidence>
<dbReference type="InterPro" id="IPR013830">
    <property type="entry name" value="SGNH_hydro"/>
</dbReference>
<evidence type="ECO:0000313" key="4">
    <source>
        <dbReference type="Proteomes" id="UP001589890"/>
    </source>
</evidence>
<reference evidence="3 4" key="1">
    <citation type="submission" date="2024-09" db="EMBL/GenBank/DDBJ databases">
        <authorList>
            <person name="Sun Q."/>
            <person name="Mori K."/>
        </authorList>
    </citation>
    <scope>NUCLEOTIDE SEQUENCE [LARGE SCALE GENOMIC DNA]</scope>
    <source>
        <strain evidence="3 4">CGMCC 1.15906</strain>
    </source>
</reference>
<dbReference type="InterPro" id="IPR053140">
    <property type="entry name" value="GDSL_Rv0518-like"/>
</dbReference>
<dbReference type="SUPFAM" id="SSF52266">
    <property type="entry name" value="SGNH hydrolase"/>
    <property type="match status" value="1"/>
</dbReference>
<name>A0ABV6QYY0_9ACTN</name>
<feature type="domain" description="SGNH hydrolase-type esterase" evidence="2">
    <location>
        <begin position="219"/>
        <end position="416"/>
    </location>
</feature>
<keyword evidence="1" id="KW-0732">Signal</keyword>
<sequence length="427" mass="44968">MKISRSWQPVAASVALALVGSSAVTAGDQVWQGGNKEWIGTWAAAVTHGNATGSTNAGLNNQSVRLNIRTSIGGDRLRVRLTNIYGEQAVAVGAATIARPNKATPELSDIDPATVRTLTFNGGSASASMNKGAELLSDPVDLKLNPLEELVVSVYFPTGTGPTTFHSNTMHHNFVGPSNLTAEAGGAGYTTTRTCCWFFVSGVDVETKKAPGSVVVLADSLGDGNGSTFNGNNRWPDQLAERLDRAWGKKAPGVLNASLAGSRLNHEGNEPGAGGFPGFNELGVNALARVNEDVFSQTGVDTVITDLGINDIWMSNDSADAIIASLRQINAQAKQKGLRSIVATLAPYEGTGAPGVWTPEKDATRMAVNAFLRSSDEFDAVLDFDKVLRDPARPSRLLPAFDSGDHIHPNDAGYQAMADAIDLKLLK</sequence>
<evidence type="ECO:0000313" key="3">
    <source>
        <dbReference type="EMBL" id="MFC0628792.1"/>
    </source>
</evidence>
<dbReference type="Proteomes" id="UP001589890">
    <property type="component" value="Unassembled WGS sequence"/>
</dbReference>
<dbReference type="GO" id="GO:0016787">
    <property type="term" value="F:hydrolase activity"/>
    <property type="evidence" value="ECO:0007669"/>
    <property type="project" value="UniProtKB-KW"/>
</dbReference>
<keyword evidence="3" id="KW-0378">Hydrolase</keyword>
<dbReference type="EMBL" id="JBHLTC010000040">
    <property type="protein sequence ID" value="MFC0628792.1"/>
    <property type="molecule type" value="Genomic_DNA"/>
</dbReference>
<dbReference type="InterPro" id="IPR036514">
    <property type="entry name" value="SGNH_hydro_sf"/>
</dbReference>
<gene>
    <name evidence="3" type="ORF">ACFFGN_32300</name>
</gene>
<keyword evidence="4" id="KW-1185">Reference proteome</keyword>
<feature type="chain" id="PRO_5046712391" evidence="1">
    <location>
        <begin position="27"/>
        <end position="427"/>
    </location>
</feature>
<comment type="caution">
    <text evidence="3">The sequence shown here is derived from an EMBL/GenBank/DDBJ whole genome shotgun (WGS) entry which is preliminary data.</text>
</comment>
<protein>
    <submittedName>
        <fullName evidence="3">SGNH/GDSL hydrolase family protein</fullName>
    </submittedName>
</protein>
<dbReference type="CDD" id="cd01830">
    <property type="entry name" value="XynE_like"/>
    <property type="match status" value="1"/>
</dbReference>
<dbReference type="PANTHER" id="PTHR43784:SF2">
    <property type="entry name" value="GDSL-LIKE LIPASE_ACYLHYDROLASE, PUTATIVE (AFU_ORTHOLOGUE AFUA_2G00820)-RELATED"/>
    <property type="match status" value="1"/>
</dbReference>
<dbReference type="RefSeq" id="WP_380055710.1">
    <property type="nucleotide sequence ID" value="NZ_JBHLTC010000040.1"/>
</dbReference>
<dbReference type="Pfam" id="PF13472">
    <property type="entry name" value="Lipase_GDSL_2"/>
    <property type="match status" value="1"/>
</dbReference>
<evidence type="ECO:0000256" key="1">
    <source>
        <dbReference type="SAM" id="SignalP"/>
    </source>
</evidence>
<organism evidence="3 4">
    <name type="scientific">Kribbella deserti</name>
    <dbReference type="NCBI Taxonomy" id="1926257"/>
    <lineage>
        <taxon>Bacteria</taxon>
        <taxon>Bacillati</taxon>
        <taxon>Actinomycetota</taxon>
        <taxon>Actinomycetes</taxon>
        <taxon>Propionibacteriales</taxon>
        <taxon>Kribbellaceae</taxon>
        <taxon>Kribbella</taxon>
    </lineage>
</organism>
<proteinExistence type="predicted"/>
<dbReference type="Gene3D" id="3.40.50.1110">
    <property type="entry name" value="SGNH hydrolase"/>
    <property type="match status" value="1"/>
</dbReference>
<accession>A0ABV6QYY0</accession>
<feature type="signal peptide" evidence="1">
    <location>
        <begin position="1"/>
        <end position="26"/>
    </location>
</feature>